<proteinExistence type="predicted"/>
<dbReference type="EMBL" id="JBHSSL010000078">
    <property type="protein sequence ID" value="MFC6170982.1"/>
    <property type="molecule type" value="Genomic_DNA"/>
</dbReference>
<dbReference type="Gene3D" id="1.10.10.60">
    <property type="entry name" value="Homeodomain-like"/>
    <property type="match status" value="1"/>
</dbReference>
<evidence type="ECO:0000313" key="4">
    <source>
        <dbReference type="Proteomes" id="UP001596289"/>
    </source>
</evidence>
<dbReference type="Proteomes" id="UP001596289">
    <property type="component" value="Unassembled WGS sequence"/>
</dbReference>
<name>A0ABW1REC1_9LACO</name>
<evidence type="ECO:0000256" key="1">
    <source>
        <dbReference type="SAM" id="Coils"/>
    </source>
</evidence>
<dbReference type="RefSeq" id="WP_125554381.1">
    <property type="nucleotide sequence ID" value="NZ_JBHSSL010000078.1"/>
</dbReference>
<protein>
    <recommendedName>
        <fullName evidence="5">Helix-turn-helix domain-containing protein</fullName>
    </recommendedName>
</protein>
<accession>A0ABW1REC1</accession>
<evidence type="ECO:0008006" key="5">
    <source>
        <dbReference type="Google" id="ProtNLM"/>
    </source>
</evidence>
<reference evidence="4" key="1">
    <citation type="journal article" date="2019" name="Int. J. Syst. Evol. Microbiol.">
        <title>The Global Catalogue of Microorganisms (GCM) 10K type strain sequencing project: providing services to taxonomists for standard genome sequencing and annotation.</title>
        <authorList>
            <consortium name="The Broad Institute Genomics Platform"/>
            <consortium name="The Broad Institute Genome Sequencing Center for Infectious Disease"/>
            <person name="Wu L."/>
            <person name="Ma J."/>
        </authorList>
    </citation>
    <scope>NUCLEOTIDE SEQUENCE [LARGE SCALE GENOMIC DNA]</scope>
    <source>
        <strain evidence="4">CCM 8904</strain>
    </source>
</reference>
<organism evidence="3 4">
    <name type="scientific">Loigolactobacillus jiayinensis</name>
    <dbReference type="NCBI Taxonomy" id="2486016"/>
    <lineage>
        <taxon>Bacteria</taxon>
        <taxon>Bacillati</taxon>
        <taxon>Bacillota</taxon>
        <taxon>Bacilli</taxon>
        <taxon>Lactobacillales</taxon>
        <taxon>Lactobacillaceae</taxon>
        <taxon>Loigolactobacillus</taxon>
    </lineage>
</organism>
<keyword evidence="4" id="KW-1185">Reference proteome</keyword>
<sequence>MAENKEITTYYTVEELARLIKASRSTVYNRAKKYGIKLGGEYTDDQIHTLGKPIKGVSKTPIERIRIQLDNEHKAEIGVLEQKHALELESLRREYEIKVDELKSSNATIVAALEAKQAKEVADIEREHDRAAKAWEHTRDTLEKQLQGMSNQMNELTARLPRLVGEVVNHQLKLAEQREQRAKKASAQPKTKTKKAPNCQPKCNTY</sequence>
<keyword evidence="1" id="KW-0175">Coiled coil</keyword>
<evidence type="ECO:0000256" key="2">
    <source>
        <dbReference type="SAM" id="MobiDB-lite"/>
    </source>
</evidence>
<feature type="region of interest" description="Disordered" evidence="2">
    <location>
        <begin position="177"/>
        <end position="206"/>
    </location>
</feature>
<gene>
    <name evidence="3" type="ORF">ACFQGP_10440</name>
</gene>
<feature type="coiled-coil region" evidence="1">
    <location>
        <begin position="132"/>
        <end position="159"/>
    </location>
</feature>
<evidence type="ECO:0000313" key="3">
    <source>
        <dbReference type="EMBL" id="MFC6170982.1"/>
    </source>
</evidence>
<comment type="caution">
    <text evidence="3">The sequence shown here is derived from an EMBL/GenBank/DDBJ whole genome shotgun (WGS) entry which is preliminary data.</text>
</comment>